<dbReference type="AlphaFoldDB" id="A0A2P2N425"/>
<proteinExistence type="predicted"/>
<name>A0A2P2N425_RHIMU</name>
<accession>A0A2P2N425</accession>
<keyword evidence="1" id="KW-0812">Transmembrane</keyword>
<evidence type="ECO:0000313" key="2">
    <source>
        <dbReference type="EMBL" id="MBX37215.1"/>
    </source>
</evidence>
<reference evidence="2" key="1">
    <citation type="submission" date="2018-02" db="EMBL/GenBank/DDBJ databases">
        <title>Rhizophora mucronata_Transcriptome.</title>
        <authorList>
            <person name="Meera S.P."/>
            <person name="Sreeshan A."/>
            <person name="Augustine A."/>
        </authorList>
    </citation>
    <scope>NUCLEOTIDE SEQUENCE</scope>
    <source>
        <tissue evidence="2">Leaf</tissue>
    </source>
</reference>
<organism evidence="2">
    <name type="scientific">Rhizophora mucronata</name>
    <name type="common">Asiatic mangrove</name>
    <dbReference type="NCBI Taxonomy" id="61149"/>
    <lineage>
        <taxon>Eukaryota</taxon>
        <taxon>Viridiplantae</taxon>
        <taxon>Streptophyta</taxon>
        <taxon>Embryophyta</taxon>
        <taxon>Tracheophyta</taxon>
        <taxon>Spermatophyta</taxon>
        <taxon>Magnoliopsida</taxon>
        <taxon>eudicotyledons</taxon>
        <taxon>Gunneridae</taxon>
        <taxon>Pentapetalae</taxon>
        <taxon>rosids</taxon>
        <taxon>fabids</taxon>
        <taxon>Malpighiales</taxon>
        <taxon>Rhizophoraceae</taxon>
        <taxon>Rhizophora</taxon>
    </lineage>
</organism>
<sequence length="47" mass="5395">MLVLLKLEPVHLLWSMVSFLIIVDAINYVSSQNLYKACLKISMIVPF</sequence>
<feature type="transmembrane region" description="Helical" evidence="1">
    <location>
        <begin position="12"/>
        <end position="30"/>
    </location>
</feature>
<keyword evidence="1" id="KW-0472">Membrane</keyword>
<dbReference type="EMBL" id="GGEC01056731">
    <property type="protein sequence ID" value="MBX37215.1"/>
    <property type="molecule type" value="Transcribed_RNA"/>
</dbReference>
<evidence type="ECO:0000256" key="1">
    <source>
        <dbReference type="SAM" id="Phobius"/>
    </source>
</evidence>
<protein>
    <submittedName>
        <fullName evidence="2">Uncharacterized protein</fullName>
    </submittedName>
</protein>
<keyword evidence="1" id="KW-1133">Transmembrane helix</keyword>